<dbReference type="GO" id="GO:0005829">
    <property type="term" value="C:cytosol"/>
    <property type="evidence" value="ECO:0007669"/>
    <property type="project" value="TreeGrafter"/>
</dbReference>
<evidence type="ECO:0000313" key="17">
    <source>
        <dbReference type="Proteomes" id="UP000428803"/>
    </source>
</evidence>
<feature type="binding site" evidence="14">
    <location>
        <begin position="89"/>
        <end position="90"/>
    </location>
    <ligand>
        <name>D-ribulose 5-phosphate</name>
        <dbReference type="ChEBI" id="CHEBI:58121"/>
    </ligand>
</feature>
<dbReference type="EC" id="4.1.99.12" evidence="7 14"/>
<dbReference type="InterPro" id="IPR036144">
    <property type="entry name" value="RibA-like_sf"/>
</dbReference>
<evidence type="ECO:0000256" key="3">
    <source>
        <dbReference type="ARBA" id="ARBA00002284"/>
    </source>
</evidence>
<dbReference type="RefSeq" id="WP_158898071.1">
    <property type="nucleotide sequence ID" value="NZ_CP035733.1"/>
</dbReference>
<dbReference type="PANTHER" id="PTHR21327">
    <property type="entry name" value="GTP CYCLOHYDROLASE II-RELATED"/>
    <property type="match status" value="1"/>
</dbReference>
<keyword evidence="13 14" id="KW-0456">Lyase</keyword>
<comment type="subunit">
    <text evidence="14">Homodimer.</text>
</comment>
<feature type="site" description="Essential for catalytic activity" evidence="14">
    <location>
        <position position="188"/>
    </location>
</feature>
<organism evidence="16 17">
    <name type="scientific">Sphingorhabdus lacus</name>
    <dbReference type="NCBI Taxonomy" id="392610"/>
    <lineage>
        <taxon>Bacteria</taxon>
        <taxon>Pseudomonadati</taxon>
        <taxon>Pseudomonadota</taxon>
        <taxon>Alphaproteobacteria</taxon>
        <taxon>Sphingomonadales</taxon>
        <taxon>Sphingomonadaceae</taxon>
        <taxon>Sphingorhabdus</taxon>
    </lineage>
</organism>
<comment type="cofactor">
    <cofactor evidence="14">
        <name>Mg(2+)</name>
        <dbReference type="ChEBI" id="CHEBI:18420"/>
    </cofactor>
    <cofactor evidence="14">
        <name>Mn(2+)</name>
        <dbReference type="ChEBI" id="CHEBI:29035"/>
    </cofactor>
    <text evidence="14">Binds 2 divalent metal cations per subunit. Magnesium or manganese.</text>
</comment>
<keyword evidence="11 14" id="KW-0460">Magnesium</keyword>
<dbReference type="PIRSF" id="PIRSF001259">
    <property type="entry name" value="RibA"/>
    <property type="match status" value="1"/>
</dbReference>
<evidence type="ECO:0000256" key="8">
    <source>
        <dbReference type="ARBA" id="ARBA00018836"/>
    </source>
</evidence>
<evidence type="ECO:0000256" key="12">
    <source>
        <dbReference type="ARBA" id="ARBA00023211"/>
    </source>
</evidence>
<evidence type="ECO:0000256" key="7">
    <source>
        <dbReference type="ARBA" id="ARBA00012153"/>
    </source>
</evidence>
<dbReference type="InterPro" id="IPR000422">
    <property type="entry name" value="DHBP_synthase_RibB"/>
</dbReference>
<name>A0A6I6L249_9SPHN</name>
<dbReference type="Gene3D" id="3.90.870.10">
    <property type="entry name" value="DHBP synthase"/>
    <property type="match status" value="1"/>
</dbReference>
<dbReference type="Pfam" id="PF00925">
    <property type="entry name" value="GTP_cyclohydro2"/>
    <property type="match status" value="1"/>
</dbReference>
<feature type="binding site" evidence="14">
    <location>
        <position position="90"/>
    </location>
    <ligand>
        <name>Mg(2+)</name>
        <dbReference type="ChEBI" id="CHEBI:18420"/>
        <label>2</label>
    </ligand>
</feature>
<evidence type="ECO:0000256" key="13">
    <source>
        <dbReference type="ARBA" id="ARBA00023239"/>
    </source>
</evidence>
<dbReference type="SUPFAM" id="SSF55821">
    <property type="entry name" value="YrdC/RibB"/>
    <property type="match status" value="1"/>
</dbReference>
<dbReference type="AlphaFoldDB" id="A0A6I6L249"/>
<dbReference type="NCBIfam" id="TIGR00506">
    <property type="entry name" value="ribB"/>
    <property type="match status" value="1"/>
</dbReference>
<comment type="cofactor">
    <cofactor evidence="2">
        <name>Mn(2+)</name>
        <dbReference type="ChEBI" id="CHEBI:29035"/>
    </cofactor>
</comment>
<dbReference type="SUPFAM" id="SSF47413">
    <property type="entry name" value="lambda repressor-like DNA-binding domains"/>
    <property type="match status" value="1"/>
</dbReference>
<comment type="pathway">
    <text evidence="4 14">Cofactor biosynthesis; riboflavin biosynthesis; 2-hydroxy-3-oxobutyl phosphate from D-ribulose 5-phosphate: step 1/1.</text>
</comment>
<dbReference type="FunFam" id="3.90.870.10:FF:000001">
    <property type="entry name" value="Riboflavin biosynthesis protein RibBA"/>
    <property type="match status" value="1"/>
</dbReference>
<dbReference type="UniPathway" id="UPA00275">
    <property type="reaction ID" value="UER00399"/>
</dbReference>
<evidence type="ECO:0000256" key="11">
    <source>
        <dbReference type="ARBA" id="ARBA00022842"/>
    </source>
</evidence>
<dbReference type="EMBL" id="CP035733">
    <property type="protein sequence ID" value="QGY79625.1"/>
    <property type="molecule type" value="Genomic_DNA"/>
</dbReference>
<keyword evidence="10 14" id="KW-0479">Metal-binding</keyword>
<evidence type="ECO:0000256" key="6">
    <source>
        <dbReference type="ARBA" id="ARBA00008976"/>
    </source>
</evidence>
<reference evidence="17" key="1">
    <citation type="submission" date="2019-01" db="EMBL/GenBank/DDBJ databases">
        <title>Sphingorhabdus lacus sp.nov., isolated from an oligotrophic freshwater lake.</title>
        <authorList>
            <person name="Park M."/>
        </authorList>
    </citation>
    <scope>NUCLEOTIDE SEQUENCE [LARGE SCALE GENOMIC DNA]</scope>
    <source>
        <strain evidence="17">IMCC1753</strain>
    </source>
</reference>
<evidence type="ECO:0000256" key="1">
    <source>
        <dbReference type="ARBA" id="ARBA00000141"/>
    </source>
</evidence>
<dbReference type="GO" id="GO:0000287">
    <property type="term" value="F:magnesium ion binding"/>
    <property type="evidence" value="ECO:0007669"/>
    <property type="project" value="UniProtKB-UniRule"/>
</dbReference>
<comment type="similarity">
    <text evidence="14">Belongs to the DHBP synthase family.</text>
</comment>
<keyword evidence="12 14" id="KW-0464">Manganese</keyword>
<dbReference type="SUPFAM" id="SSF142695">
    <property type="entry name" value="RibA-like"/>
    <property type="match status" value="1"/>
</dbReference>
<gene>
    <name evidence="14 16" type="primary">ribB</name>
    <name evidence="16" type="ORF">EUU25_02745</name>
</gene>
<dbReference type="Proteomes" id="UP000428803">
    <property type="component" value="Chromosome"/>
</dbReference>
<sequence>MSTQLITKLRALVHDGGLSRSGLARAAGLHANTLRDLDQPDWNPTADTLRKLESYLFSNDDTPALVPIEEIIEEARNGRMYILVDDEDRENEGDLIIPAQMATPDAINFMATHGRGLICLTLTKDRVEQLGLDLMSRANGTRHETAFTTSIEAREGVTTGISAADRARTVSVAIDASKGRNDIVTPGHVFPLIARDGGVLVRAGHTEAGCDISRLAGLNPSSVICEIMKDDGTMARMDDLVSFARLHGLKMGTIRDLIAYRRKHDHLVEKRAEMKFNSRWGGEWTAMTFYNKATGDETMALVKGRVDPEKPTLVRMHTMSMFVDVFGEENERAGLLSRSMDAIAAEGAGVVVVINKPMKGIVTRFMQLRAEGKQAGAPEVEELRDYGGGAQILTELGVQDMILLTNTHHTLVGLEGYGLSIVGERPIPGTGGE</sequence>
<protein>
    <recommendedName>
        <fullName evidence="8 14">3,4-dihydroxy-2-butanone 4-phosphate synthase</fullName>
        <shortName evidence="14">DHBP synthase</shortName>
        <ecNumber evidence="7 14">4.1.99.12</ecNumber>
    </recommendedName>
</protein>
<evidence type="ECO:0000313" key="16">
    <source>
        <dbReference type="EMBL" id="QGY79625.1"/>
    </source>
</evidence>
<feature type="binding site" evidence="14">
    <location>
        <position position="94"/>
    </location>
    <ligand>
        <name>D-ribulose 5-phosphate</name>
        <dbReference type="ChEBI" id="CHEBI:58121"/>
    </ligand>
</feature>
<feature type="domain" description="GTP cyclohydrolase II" evidence="15">
    <location>
        <begin position="271"/>
        <end position="425"/>
    </location>
</feature>
<evidence type="ECO:0000256" key="10">
    <source>
        <dbReference type="ARBA" id="ARBA00022723"/>
    </source>
</evidence>
<evidence type="ECO:0000256" key="4">
    <source>
        <dbReference type="ARBA" id="ARBA00004904"/>
    </source>
</evidence>
<dbReference type="InterPro" id="IPR017945">
    <property type="entry name" value="DHBP_synth_RibB-like_a/b_dom"/>
</dbReference>
<keyword evidence="9 14" id="KW-0686">Riboflavin biosynthesis</keyword>
<feature type="binding site" evidence="14">
    <location>
        <position position="205"/>
    </location>
    <ligand>
        <name>Mg(2+)</name>
        <dbReference type="ChEBI" id="CHEBI:18420"/>
        <label>2</label>
    </ligand>
</feature>
<dbReference type="InterPro" id="IPR010982">
    <property type="entry name" value="Lambda_DNA-bd_dom_sf"/>
</dbReference>
<feature type="binding site" evidence="14">
    <location>
        <position position="90"/>
    </location>
    <ligand>
        <name>Mg(2+)</name>
        <dbReference type="ChEBI" id="CHEBI:18420"/>
        <label>1</label>
    </ligand>
</feature>
<comment type="similarity">
    <text evidence="6">In the C-terminal section; belongs to the GTP cyclohydrolase II family.</text>
</comment>
<dbReference type="HAMAP" id="MF_00180">
    <property type="entry name" value="RibB"/>
    <property type="match status" value="1"/>
</dbReference>
<keyword evidence="17" id="KW-1185">Reference proteome</keyword>
<dbReference type="GO" id="GO:0030145">
    <property type="term" value="F:manganese ion binding"/>
    <property type="evidence" value="ECO:0007669"/>
    <property type="project" value="UniProtKB-UniRule"/>
</dbReference>
<dbReference type="KEGG" id="slaa:EUU25_02745"/>
<dbReference type="Gene3D" id="3.40.50.10990">
    <property type="entry name" value="GTP cyclohydrolase II"/>
    <property type="match status" value="1"/>
</dbReference>
<evidence type="ECO:0000256" key="9">
    <source>
        <dbReference type="ARBA" id="ARBA00022619"/>
    </source>
</evidence>
<comment type="function">
    <text evidence="3 14">Catalyzes the conversion of D-ribulose 5-phosphate to formate and 3,4-dihydroxy-2-butanone 4-phosphate.</text>
</comment>
<evidence type="ECO:0000256" key="2">
    <source>
        <dbReference type="ARBA" id="ARBA00001936"/>
    </source>
</evidence>
<dbReference type="PANTHER" id="PTHR21327:SF34">
    <property type="entry name" value="3,4-DIHYDROXY-2-BUTANONE 4-PHOSPHATE SYNTHASE"/>
    <property type="match status" value="1"/>
</dbReference>
<evidence type="ECO:0000259" key="15">
    <source>
        <dbReference type="Pfam" id="PF00925"/>
    </source>
</evidence>
<dbReference type="Pfam" id="PF00926">
    <property type="entry name" value="DHBP_synthase"/>
    <property type="match status" value="1"/>
</dbReference>
<feature type="binding site" evidence="14">
    <location>
        <begin position="202"/>
        <end position="206"/>
    </location>
    <ligand>
        <name>D-ribulose 5-phosphate</name>
        <dbReference type="ChEBI" id="CHEBI:58121"/>
    </ligand>
</feature>
<evidence type="ECO:0000256" key="5">
    <source>
        <dbReference type="ARBA" id="ARBA00005520"/>
    </source>
</evidence>
<comment type="similarity">
    <text evidence="5">In the N-terminal section; belongs to the DHBP synthase family.</text>
</comment>
<dbReference type="GO" id="GO:0003935">
    <property type="term" value="F:GTP cyclohydrolase II activity"/>
    <property type="evidence" value="ECO:0007669"/>
    <property type="project" value="TreeGrafter"/>
</dbReference>
<dbReference type="InterPro" id="IPR032677">
    <property type="entry name" value="GTP_cyclohydro_II"/>
</dbReference>
<comment type="catalytic activity">
    <reaction evidence="1 14">
        <text>D-ribulose 5-phosphate = (2S)-2-hydroxy-3-oxobutyl phosphate + formate + H(+)</text>
        <dbReference type="Rhea" id="RHEA:18457"/>
        <dbReference type="ChEBI" id="CHEBI:15378"/>
        <dbReference type="ChEBI" id="CHEBI:15740"/>
        <dbReference type="ChEBI" id="CHEBI:58121"/>
        <dbReference type="ChEBI" id="CHEBI:58830"/>
        <dbReference type="EC" id="4.1.99.12"/>
    </reaction>
</comment>
<dbReference type="OrthoDB" id="9793111at2"/>
<dbReference type="GO" id="GO:0009231">
    <property type="term" value="P:riboflavin biosynthetic process"/>
    <property type="evidence" value="ECO:0007669"/>
    <property type="project" value="UniProtKB-UniRule"/>
</dbReference>
<accession>A0A6I6L249</accession>
<dbReference type="GO" id="GO:0008686">
    <property type="term" value="F:3,4-dihydroxy-2-butanone-4-phosphate synthase activity"/>
    <property type="evidence" value="ECO:0007669"/>
    <property type="project" value="UniProtKB-UniRule"/>
</dbReference>
<dbReference type="GO" id="GO:0003677">
    <property type="term" value="F:DNA binding"/>
    <property type="evidence" value="ECO:0007669"/>
    <property type="project" value="InterPro"/>
</dbReference>
<proteinExistence type="inferred from homology"/>
<evidence type="ECO:0000256" key="14">
    <source>
        <dbReference type="HAMAP-Rule" id="MF_00180"/>
    </source>
</evidence>
<feature type="site" description="Essential for catalytic activity" evidence="14">
    <location>
        <position position="226"/>
    </location>
</feature>